<dbReference type="Proteomes" id="UP001219568">
    <property type="component" value="Unassembled WGS sequence"/>
</dbReference>
<feature type="compositionally biased region" description="Basic and acidic residues" evidence="1">
    <location>
        <begin position="91"/>
        <end position="102"/>
    </location>
</feature>
<feature type="region of interest" description="Disordered" evidence="1">
    <location>
        <begin position="54"/>
        <end position="164"/>
    </location>
</feature>
<feature type="compositionally biased region" description="Polar residues" evidence="1">
    <location>
        <begin position="141"/>
        <end position="151"/>
    </location>
</feature>
<accession>A0AAD6N8V8</accession>
<sequence length="216" mass="23059">MVMKPSPTLNLTLQLILLNFLSFFFFFFFFSSAESFEPHRGPLIEERATIVRPYPHPRSGLDAHAGGGSGQDDQTGKVMWDPLAGGGSADEGGKPYIDHAQGRSESSGSSATNPGPSGPGFPVNLPNGRAIALPTSRERSGQTMPLTSSTERPGAISLDQPQTTRATKNGPLFISVGTSLWASVDNGIHYSSVNWSLLQGIMSTVLRSNRAENVVL</sequence>
<organism evidence="2 3">
    <name type="scientific">Penicillium canescens</name>
    <dbReference type="NCBI Taxonomy" id="5083"/>
    <lineage>
        <taxon>Eukaryota</taxon>
        <taxon>Fungi</taxon>
        <taxon>Dikarya</taxon>
        <taxon>Ascomycota</taxon>
        <taxon>Pezizomycotina</taxon>
        <taxon>Eurotiomycetes</taxon>
        <taxon>Eurotiomycetidae</taxon>
        <taxon>Eurotiales</taxon>
        <taxon>Aspergillaceae</taxon>
        <taxon>Penicillium</taxon>
    </lineage>
</organism>
<comment type="caution">
    <text evidence="2">The sequence shown here is derived from an EMBL/GenBank/DDBJ whole genome shotgun (WGS) entry which is preliminary data.</text>
</comment>
<protein>
    <submittedName>
        <fullName evidence="2">Uncharacterized protein</fullName>
    </submittedName>
</protein>
<evidence type="ECO:0000313" key="3">
    <source>
        <dbReference type="Proteomes" id="UP001219568"/>
    </source>
</evidence>
<reference evidence="2" key="1">
    <citation type="journal article" date="2023" name="IMA Fungus">
        <title>Comparative genomic study of the Penicillium genus elucidates a diverse pangenome and 15 lateral gene transfer events.</title>
        <authorList>
            <person name="Petersen C."/>
            <person name="Sorensen T."/>
            <person name="Nielsen M.R."/>
            <person name="Sondergaard T.E."/>
            <person name="Sorensen J.L."/>
            <person name="Fitzpatrick D.A."/>
            <person name="Frisvad J.C."/>
            <person name="Nielsen K.L."/>
        </authorList>
    </citation>
    <scope>NUCLEOTIDE SEQUENCE</scope>
    <source>
        <strain evidence="2">IBT 15450</strain>
    </source>
</reference>
<evidence type="ECO:0000313" key="2">
    <source>
        <dbReference type="EMBL" id="KAJ6039097.1"/>
    </source>
</evidence>
<feature type="compositionally biased region" description="Polar residues" evidence="1">
    <location>
        <begin position="103"/>
        <end position="115"/>
    </location>
</feature>
<keyword evidence="3" id="KW-1185">Reference proteome</keyword>
<gene>
    <name evidence="2" type="ORF">N7460_007129</name>
</gene>
<evidence type="ECO:0000256" key="1">
    <source>
        <dbReference type="SAM" id="MobiDB-lite"/>
    </source>
</evidence>
<dbReference type="EMBL" id="JAQJZL010000006">
    <property type="protein sequence ID" value="KAJ6039097.1"/>
    <property type="molecule type" value="Genomic_DNA"/>
</dbReference>
<reference evidence="2" key="2">
    <citation type="submission" date="2023-01" db="EMBL/GenBank/DDBJ databases">
        <authorList>
            <person name="Petersen C."/>
        </authorList>
    </citation>
    <scope>NUCLEOTIDE SEQUENCE</scope>
    <source>
        <strain evidence="2">IBT 15450</strain>
    </source>
</reference>
<dbReference type="AlphaFoldDB" id="A0AAD6N8V8"/>
<proteinExistence type="predicted"/>
<name>A0AAD6N8V8_PENCN</name>